<evidence type="ECO:0000256" key="1">
    <source>
        <dbReference type="SAM" id="SignalP"/>
    </source>
</evidence>
<evidence type="ECO:0000313" key="2">
    <source>
        <dbReference type="EMBL" id="SOQ42084.1"/>
    </source>
</evidence>
<feature type="signal peptide" evidence="1">
    <location>
        <begin position="1"/>
        <end position="23"/>
    </location>
</feature>
<protein>
    <submittedName>
        <fullName evidence="2">SFRICE_007363</fullName>
    </submittedName>
</protein>
<keyword evidence="1" id="KW-0732">Signal</keyword>
<name>A0A2H1VPA9_SPOFR</name>
<sequence length="268" mass="29214">MSLRRAGLQCFGASWLYLLQILAHRSCSGLGTWKSHIEGMSLRRHHPFDWQAYVKLKQSGYMIRLPAVNVECVNYKSTNSTSKVFDPMPVIPTHYESSNLENGGSQFDLCTVRVHGLAKQIGGSRLAVLPHARAKTSYEQDFKQVGSPTNLLGGFKTHPATFSPYKLIKVVSYTHAIVSCKVPLAARLTTVGAGAFCIFHYGTSGLIIINMALNTPLYVGRGENHPITSSALGEARGSVRLLLTKNHPVPFPAFRAGAPVNPLGSPQL</sequence>
<reference evidence="2" key="1">
    <citation type="submission" date="2016-07" db="EMBL/GenBank/DDBJ databases">
        <authorList>
            <person name="Bretaudeau A."/>
        </authorList>
    </citation>
    <scope>NUCLEOTIDE SEQUENCE</scope>
    <source>
        <strain evidence="2">Rice</strain>
        <tissue evidence="2">Whole body</tissue>
    </source>
</reference>
<accession>A0A2H1VPA9</accession>
<dbReference type="AlphaFoldDB" id="A0A2H1VPA9"/>
<dbReference type="EMBL" id="ODYU01003387">
    <property type="protein sequence ID" value="SOQ42084.1"/>
    <property type="molecule type" value="Genomic_DNA"/>
</dbReference>
<gene>
    <name evidence="2" type="ORF">SFRICE_007363</name>
</gene>
<organism evidence="2">
    <name type="scientific">Spodoptera frugiperda</name>
    <name type="common">Fall armyworm</name>
    <dbReference type="NCBI Taxonomy" id="7108"/>
    <lineage>
        <taxon>Eukaryota</taxon>
        <taxon>Metazoa</taxon>
        <taxon>Ecdysozoa</taxon>
        <taxon>Arthropoda</taxon>
        <taxon>Hexapoda</taxon>
        <taxon>Insecta</taxon>
        <taxon>Pterygota</taxon>
        <taxon>Neoptera</taxon>
        <taxon>Endopterygota</taxon>
        <taxon>Lepidoptera</taxon>
        <taxon>Glossata</taxon>
        <taxon>Ditrysia</taxon>
        <taxon>Noctuoidea</taxon>
        <taxon>Noctuidae</taxon>
        <taxon>Amphipyrinae</taxon>
        <taxon>Spodoptera</taxon>
    </lineage>
</organism>
<feature type="chain" id="PRO_5013803095" evidence="1">
    <location>
        <begin position="24"/>
        <end position="268"/>
    </location>
</feature>
<proteinExistence type="predicted"/>